<accession>A0A1H9DL95</accession>
<proteinExistence type="predicted"/>
<evidence type="ECO:0000313" key="2">
    <source>
        <dbReference type="EMBL" id="SEQ14181.1"/>
    </source>
</evidence>
<dbReference type="EMBL" id="FOET01000004">
    <property type="protein sequence ID" value="SEQ14181.1"/>
    <property type="molecule type" value="Genomic_DNA"/>
</dbReference>
<feature type="compositionally biased region" description="Polar residues" evidence="1">
    <location>
        <begin position="15"/>
        <end position="25"/>
    </location>
</feature>
<gene>
    <name evidence="2" type="ORF">SAMN05216481_104160</name>
</gene>
<evidence type="ECO:0000256" key="1">
    <source>
        <dbReference type="SAM" id="MobiDB-lite"/>
    </source>
</evidence>
<evidence type="ECO:0000313" key="3">
    <source>
        <dbReference type="Proteomes" id="UP000199055"/>
    </source>
</evidence>
<dbReference type="RefSeq" id="WP_093658153.1">
    <property type="nucleotide sequence ID" value="NZ_FOET01000004.1"/>
</dbReference>
<sequence length="74" mass="7792">MTANSPYEQPPGHGPQSSQEARVQALETQVQALAEAVRALARGLEQPPSQDTPLPEAAARGARLAHEILLAQGL</sequence>
<dbReference type="AlphaFoldDB" id="A0A1H9DL95"/>
<dbReference type="STRING" id="403935.SAMN05216481_104160"/>
<protein>
    <submittedName>
        <fullName evidence="2">Uncharacterized protein</fullName>
    </submittedName>
</protein>
<keyword evidence="3" id="KW-1185">Reference proteome</keyword>
<feature type="region of interest" description="Disordered" evidence="1">
    <location>
        <begin position="1"/>
        <end position="25"/>
    </location>
</feature>
<dbReference type="Proteomes" id="UP000199055">
    <property type="component" value="Unassembled WGS sequence"/>
</dbReference>
<reference evidence="2 3" key="1">
    <citation type="submission" date="2016-10" db="EMBL/GenBank/DDBJ databases">
        <authorList>
            <person name="de Groot N.N."/>
        </authorList>
    </citation>
    <scope>NUCLEOTIDE SEQUENCE [LARGE SCALE GENOMIC DNA]</scope>
    <source>
        <strain evidence="2 3">CGMCC 4.3519</strain>
    </source>
</reference>
<name>A0A1H9DL95_9ACTN</name>
<organism evidence="2 3">
    <name type="scientific">Streptomyces radiopugnans</name>
    <dbReference type="NCBI Taxonomy" id="403935"/>
    <lineage>
        <taxon>Bacteria</taxon>
        <taxon>Bacillati</taxon>
        <taxon>Actinomycetota</taxon>
        <taxon>Actinomycetes</taxon>
        <taxon>Kitasatosporales</taxon>
        <taxon>Streptomycetaceae</taxon>
        <taxon>Streptomyces</taxon>
    </lineage>
</organism>